<dbReference type="InterPro" id="IPR007211">
    <property type="entry name" value="DUF378"/>
</dbReference>
<dbReference type="PANTHER" id="PTHR37304:SF1">
    <property type="entry name" value="MEMBRANE PROTEIN"/>
    <property type="match status" value="1"/>
</dbReference>
<feature type="transmembrane region" description="Helical" evidence="1">
    <location>
        <begin position="41"/>
        <end position="61"/>
    </location>
</feature>
<name>A0A918SWR5_9GAMM</name>
<proteinExistence type="predicted"/>
<keyword evidence="1" id="KW-0472">Membrane</keyword>
<dbReference type="Proteomes" id="UP000646426">
    <property type="component" value="Unassembled WGS sequence"/>
</dbReference>
<dbReference type="EMBL" id="BMYD01000001">
    <property type="protein sequence ID" value="GHA73924.1"/>
    <property type="molecule type" value="Genomic_DNA"/>
</dbReference>
<evidence type="ECO:0000313" key="3">
    <source>
        <dbReference type="Proteomes" id="UP000646426"/>
    </source>
</evidence>
<dbReference type="RefSeq" id="WP_189453631.1">
    <property type="nucleotide sequence ID" value="NZ_BMYD01000001.1"/>
</dbReference>
<dbReference type="Pfam" id="PF04070">
    <property type="entry name" value="DUF378"/>
    <property type="match status" value="1"/>
</dbReference>
<dbReference type="PANTHER" id="PTHR37304">
    <property type="entry name" value="MEMBRANE PROTEIN-RELATED"/>
    <property type="match status" value="1"/>
</dbReference>
<evidence type="ECO:0000256" key="1">
    <source>
        <dbReference type="SAM" id="Phobius"/>
    </source>
</evidence>
<keyword evidence="1" id="KW-0812">Transmembrane</keyword>
<evidence type="ECO:0000313" key="2">
    <source>
        <dbReference type="EMBL" id="GHA73924.1"/>
    </source>
</evidence>
<keyword evidence="3" id="KW-1185">Reference proteome</keyword>
<organism evidence="2 3">
    <name type="scientific">Cognatilysobacter bugurensis</name>
    <dbReference type="NCBI Taxonomy" id="543356"/>
    <lineage>
        <taxon>Bacteria</taxon>
        <taxon>Pseudomonadati</taxon>
        <taxon>Pseudomonadota</taxon>
        <taxon>Gammaproteobacteria</taxon>
        <taxon>Lysobacterales</taxon>
        <taxon>Lysobacteraceae</taxon>
        <taxon>Cognatilysobacter</taxon>
    </lineage>
</organism>
<keyword evidence="1" id="KW-1133">Transmembrane helix</keyword>
<accession>A0A918SWR5</accession>
<sequence length="83" mass="8940">MKALNLVTLALLIIGGINWGLVGLAQFDLVAAIFGGQDAPLARLVYALVGLSALWQIVPLLRASHTNEVHAEAHARTHHTPRR</sequence>
<reference evidence="2" key="1">
    <citation type="journal article" date="2014" name="Int. J. Syst. Evol. Microbiol.">
        <title>Complete genome sequence of Corynebacterium casei LMG S-19264T (=DSM 44701T), isolated from a smear-ripened cheese.</title>
        <authorList>
            <consortium name="US DOE Joint Genome Institute (JGI-PGF)"/>
            <person name="Walter F."/>
            <person name="Albersmeier A."/>
            <person name="Kalinowski J."/>
            <person name="Ruckert C."/>
        </authorList>
    </citation>
    <scope>NUCLEOTIDE SEQUENCE</scope>
    <source>
        <strain evidence="2">KCTC 23077</strain>
    </source>
</reference>
<protein>
    <submittedName>
        <fullName evidence="2">DUF378 domain-containing protein</fullName>
    </submittedName>
</protein>
<dbReference type="AlphaFoldDB" id="A0A918SWR5"/>
<gene>
    <name evidence="2" type="ORF">GCM10007067_08520</name>
</gene>
<comment type="caution">
    <text evidence="2">The sequence shown here is derived from an EMBL/GenBank/DDBJ whole genome shotgun (WGS) entry which is preliminary data.</text>
</comment>
<reference evidence="2" key="2">
    <citation type="submission" date="2020-09" db="EMBL/GenBank/DDBJ databases">
        <authorList>
            <person name="Sun Q."/>
            <person name="Kim S."/>
        </authorList>
    </citation>
    <scope>NUCLEOTIDE SEQUENCE</scope>
    <source>
        <strain evidence="2">KCTC 23077</strain>
    </source>
</reference>